<evidence type="ECO:0000313" key="4">
    <source>
        <dbReference type="EMBL" id="KAK0754007.1"/>
    </source>
</evidence>
<feature type="compositionally biased region" description="Basic residues" evidence="2">
    <location>
        <begin position="288"/>
        <end position="301"/>
    </location>
</feature>
<dbReference type="CDD" id="cd11392">
    <property type="entry name" value="bHLH_ScPHO4_like"/>
    <property type="match status" value="1"/>
</dbReference>
<feature type="compositionally biased region" description="Pro residues" evidence="2">
    <location>
        <begin position="377"/>
        <end position="386"/>
    </location>
</feature>
<feature type="region of interest" description="Disordered" evidence="2">
    <location>
        <begin position="647"/>
        <end position="670"/>
    </location>
</feature>
<dbReference type="SUPFAM" id="SSF47459">
    <property type="entry name" value="HLH, helix-loop-helix DNA-binding domain"/>
    <property type="match status" value="1"/>
</dbReference>
<feature type="region of interest" description="Disordered" evidence="2">
    <location>
        <begin position="1"/>
        <end position="24"/>
    </location>
</feature>
<dbReference type="InterPro" id="IPR036638">
    <property type="entry name" value="HLH_DNA-bd_sf"/>
</dbReference>
<reference evidence="4" key="1">
    <citation type="submission" date="2023-06" db="EMBL/GenBank/DDBJ databases">
        <title>Genome-scale phylogeny and comparative genomics of the fungal order Sordariales.</title>
        <authorList>
            <consortium name="Lawrence Berkeley National Laboratory"/>
            <person name="Hensen N."/>
            <person name="Bonometti L."/>
            <person name="Westerberg I."/>
            <person name="Brannstrom I.O."/>
            <person name="Guillou S."/>
            <person name="Cros-Aarteil S."/>
            <person name="Calhoun S."/>
            <person name="Haridas S."/>
            <person name="Kuo A."/>
            <person name="Mondo S."/>
            <person name="Pangilinan J."/>
            <person name="Riley R."/>
            <person name="LaButti K."/>
            <person name="Andreopoulos B."/>
            <person name="Lipzen A."/>
            <person name="Chen C."/>
            <person name="Yanf M."/>
            <person name="Daum C."/>
            <person name="Ng V."/>
            <person name="Clum A."/>
            <person name="Steindorff A."/>
            <person name="Ohm R."/>
            <person name="Martin F."/>
            <person name="Silar P."/>
            <person name="Natvig D."/>
            <person name="Lalanne C."/>
            <person name="Gautier V."/>
            <person name="Ament-velasquez S.L."/>
            <person name="Kruys A."/>
            <person name="Hutchinson M.I."/>
            <person name="Powell A.J."/>
            <person name="Barry K."/>
            <person name="Miller A.N."/>
            <person name="Grigoriev I.V."/>
            <person name="Debuchy R."/>
            <person name="Gladieux P."/>
            <person name="Thoren M.H."/>
            <person name="Johannesson H."/>
        </authorList>
    </citation>
    <scope>NUCLEOTIDE SEQUENCE</scope>
    <source>
        <strain evidence="4">SMH3187-1</strain>
    </source>
</reference>
<dbReference type="Pfam" id="PF00010">
    <property type="entry name" value="HLH"/>
    <property type="match status" value="1"/>
</dbReference>
<dbReference type="Proteomes" id="UP001172155">
    <property type="component" value="Unassembled WGS sequence"/>
</dbReference>
<organism evidence="4 5">
    <name type="scientific">Schizothecium vesticola</name>
    <dbReference type="NCBI Taxonomy" id="314040"/>
    <lineage>
        <taxon>Eukaryota</taxon>
        <taxon>Fungi</taxon>
        <taxon>Dikarya</taxon>
        <taxon>Ascomycota</taxon>
        <taxon>Pezizomycotina</taxon>
        <taxon>Sordariomycetes</taxon>
        <taxon>Sordariomycetidae</taxon>
        <taxon>Sordariales</taxon>
        <taxon>Schizotheciaceae</taxon>
        <taxon>Schizothecium</taxon>
    </lineage>
</organism>
<feature type="coiled-coil region" evidence="1">
    <location>
        <begin position="670"/>
        <end position="697"/>
    </location>
</feature>
<gene>
    <name evidence="4" type="ORF">B0T18DRAFT_358878</name>
</gene>
<feature type="compositionally biased region" description="Low complexity" evidence="2">
    <location>
        <begin position="187"/>
        <end position="196"/>
    </location>
</feature>
<dbReference type="AlphaFoldDB" id="A0AA40KCR3"/>
<name>A0AA40KCR3_9PEZI</name>
<dbReference type="Gene3D" id="4.10.280.10">
    <property type="entry name" value="Helix-loop-helix DNA-binding domain"/>
    <property type="match status" value="1"/>
</dbReference>
<feature type="region of interest" description="Disordered" evidence="2">
    <location>
        <begin position="334"/>
        <end position="396"/>
    </location>
</feature>
<feature type="coiled-coil region" evidence="1">
    <location>
        <begin position="120"/>
        <end position="152"/>
    </location>
</feature>
<dbReference type="InterPro" id="IPR011598">
    <property type="entry name" value="bHLH_dom"/>
</dbReference>
<evidence type="ECO:0000256" key="2">
    <source>
        <dbReference type="SAM" id="MobiDB-lite"/>
    </source>
</evidence>
<protein>
    <recommendedName>
        <fullName evidence="3">BHLH domain-containing protein</fullName>
    </recommendedName>
</protein>
<proteinExistence type="predicted"/>
<evidence type="ECO:0000313" key="5">
    <source>
        <dbReference type="Proteomes" id="UP001172155"/>
    </source>
</evidence>
<keyword evidence="5" id="KW-1185">Reference proteome</keyword>
<dbReference type="EMBL" id="JAUKUD010000001">
    <property type="protein sequence ID" value="KAK0754007.1"/>
    <property type="molecule type" value="Genomic_DNA"/>
</dbReference>
<accession>A0AA40KCR3</accession>
<evidence type="ECO:0000259" key="3">
    <source>
        <dbReference type="PROSITE" id="PS50888"/>
    </source>
</evidence>
<feature type="region of interest" description="Disordered" evidence="2">
    <location>
        <begin position="459"/>
        <end position="551"/>
    </location>
</feature>
<evidence type="ECO:0000256" key="1">
    <source>
        <dbReference type="SAM" id="Coils"/>
    </source>
</evidence>
<dbReference type="GO" id="GO:0046983">
    <property type="term" value="F:protein dimerization activity"/>
    <property type="evidence" value="ECO:0007669"/>
    <property type="project" value="InterPro"/>
</dbReference>
<feature type="compositionally biased region" description="Polar residues" evidence="2">
    <location>
        <begin position="524"/>
        <end position="539"/>
    </location>
</feature>
<comment type="caution">
    <text evidence="4">The sequence shown here is derived from an EMBL/GenBank/DDBJ whole genome shotgun (WGS) entry which is preliminary data.</text>
</comment>
<feature type="region of interest" description="Disordered" evidence="2">
    <location>
        <begin position="54"/>
        <end position="74"/>
    </location>
</feature>
<keyword evidence="1" id="KW-0175">Coiled coil</keyword>
<feature type="domain" description="BHLH" evidence="3">
    <location>
        <begin position="612"/>
        <end position="680"/>
    </location>
</feature>
<sequence length="705" mass="75640">MDSSTWDLPDHAMHPAPPTDDDFQHFLNMSAMNPMDDAPDYGFHDFHSATAGAGAGPSHLLQPPRDQLDTPMSGTDSAPMILSRAHPSLHQQISAITSAAPYQTIPTSLMPAPSPSEAMVNSIDAQIHFLQQQKLQAQQRQLEEQMEEQQAAFFARQSRMVPPTPQSLEMPARVNQYYGQPSPAGRQQQQQQQQQQMDFRYQRAKDQQQEMFTPLVSPAVTPLETHFSIDTQFTVPGAYFSPLTSPALHAQNDALAMFDSRLGPLSTGSPVEMDTSLPNPALPESAAKKARKAAAKPRSKPSIKQSPISKPLRKKTATTPNLNAQVLIELVESAEQRQDSQPQRTSLIQTSSSSSAGITDSENGSISPEALNDLPPMDMPPPPIPKPRSTRPSPFIAPISNPILAVNPGAPSPATPASLMKLASPSNRAAPARAGSQEPVATEHIEVFELPESANFLHSHSALPDTSHTLTPTLTTESSAATPTTRTPGLVPLPSPAFSKLTPSATQQSPLLLPGSGSGSGSSRLKTTPQLLPRNATTHNPKKRGSVSSVHVSPALRPRISPNIMPLLPTGDNTLDSTSHLLATKSNYQRLLEGNTVPGVSYPSELSTNLTSKRTSHKIAEQGRRNRINSALQEMAGLLPKGMVAGASAGEEEEAKKGGGQGPNSKASTVEMAIEYIRQLQREVREAERRAEVAEGRLKGEEGGG</sequence>
<dbReference type="PROSITE" id="PS50888">
    <property type="entry name" value="BHLH"/>
    <property type="match status" value="1"/>
</dbReference>
<feature type="compositionally biased region" description="Polar residues" evidence="2">
    <location>
        <begin position="339"/>
        <end position="366"/>
    </location>
</feature>
<feature type="compositionally biased region" description="Low complexity" evidence="2">
    <location>
        <begin position="463"/>
        <end position="488"/>
    </location>
</feature>
<feature type="region of interest" description="Disordered" evidence="2">
    <location>
        <begin position="267"/>
        <end position="320"/>
    </location>
</feature>
<feature type="region of interest" description="Disordered" evidence="2">
    <location>
        <begin position="176"/>
        <end position="207"/>
    </location>
</feature>
<dbReference type="SMART" id="SM00353">
    <property type="entry name" value="HLH"/>
    <property type="match status" value="1"/>
</dbReference>